<keyword evidence="4" id="KW-1185">Reference proteome</keyword>
<evidence type="ECO:0000313" key="3">
    <source>
        <dbReference type="EMBL" id="RVD91766.1"/>
    </source>
</evidence>
<sequence length="216" mass="24690">MQIGTKNFISSFEMIFATGFIMLGTVILWFLFEQKGNTIRESVQKPVVDASRANSLLEFSLEAQKTKNLVDELSAGQPLNSAIPEPVTSSDVPTQSTTSPIFPVENKIENEENKNHGEVNPNGEIQDEHSQADLNISSTTGPVVTKNPRNYPDIFDMIFFDANEEIRRMQEQYMRLIQLNDDMMYEVYQPRRKLARNKPSNSQESEHYPRNGRRTN</sequence>
<keyword evidence="2" id="KW-1133">Transmembrane helix</keyword>
<gene>
    <name evidence="3" type="ORF">TUBRATIS_17690</name>
</gene>
<feature type="region of interest" description="Disordered" evidence="1">
    <location>
        <begin position="80"/>
        <end position="100"/>
    </location>
</feature>
<dbReference type="EMBL" id="RCSS01000415">
    <property type="protein sequence ID" value="RVD91766.1"/>
    <property type="molecule type" value="Genomic_DNA"/>
</dbReference>
<dbReference type="AlphaFoldDB" id="A0A437AL83"/>
<feature type="compositionally biased region" description="Polar residues" evidence="1">
    <location>
        <begin position="87"/>
        <end position="100"/>
    </location>
</feature>
<comment type="caution">
    <text evidence="3">The sequence shown here is derived from an EMBL/GenBank/DDBJ whole genome shotgun (WGS) entry which is preliminary data.</text>
</comment>
<dbReference type="Proteomes" id="UP000282876">
    <property type="component" value="Unassembled WGS sequence"/>
</dbReference>
<reference evidence="3 4" key="1">
    <citation type="submission" date="2018-10" db="EMBL/GenBank/DDBJ databases">
        <title>Draft genome sequence of the microsporidian Tubulinosema ratisbonensis.</title>
        <authorList>
            <person name="Polonais V."/>
            <person name="Peyretaillade E."/>
            <person name="Niehus S."/>
            <person name="Wawrzyniak I."/>
            <person name="Franchet A."/>
            <person name="Gaspin C."/>
            <person name="Reichstadt M."/>
            <person name="Belser C."/>
            <person name="Labadie K."/>
            <person name="Delbac F."/>
            <person name="Ferrandon D."/>
        </authorList>
    </citation>
    <scope>NUCLEOTIDE SEQUENCE [LARGE SCALE GENOMIC DNA]</scope>
    <source>
        <strain evidence="3 4">Franzen</strain>
    </source>
</reference>
<keyword evidence="2" id="KW-0812">Transmembrane</keyword>
<evidence type="ECO:0000256" key="1">
    <source>
        <dbReference type="SAM" id="MobiDB-lite"/>
    </source>
</evidence>
<name>A0A437AL83_9MICR</name>
<feature type="transmembrane region" description="Helical" evidence="2">
    <location>
        <begin position="12"/>
        <end position="32"/>
    </location>
</feature>
<dbReference type="VEuPathDB" id="MicrosporidiaDB:TUBRATIS_17690"/>
<proteinExistence type="predicted"/>
<organism evidence="3 4">
    <name type="scientific">Tubulinosema ratisbonensis</name>
    <dbReference type="NCBI Taxonomy" id="291195"/>
    <lineage>
        <taxon>Eukaryota</taxon>
        <taxon>Fungi</taxon>
        <taxon>Fungi incertae sedis</taxon>
        <taxon>Microsporidia</taxon>
        <taxon>Tubulinosematoidea</taxon>
        <taxon>Tubulinosematidae</taxon>
        <taxon>Tubulinosema</taxon>
    </lineage>
</organism>
<keyword evidence="2" id="KW-0472">Membrane</keyword>
<protein>
    <submittedName>
        <fullName evidence="3">Uncharacterized protein</fullName>
    </submittedName>
</protein>
<accession>A0A437AL83</accession>
<evidence type="ECO:0000256" key="2">
    <source>
        <dbReference type="SAM" id="Phobius"/>
    </source>
</evidence>
<evidence type="ECO:0000313" key="4">
    <source>
        <dbReference type="Proteomes" id="UP000282876"/>
    </source>
</evidence>
<feature type="region of interest" description="Disordered" evidence="1">
    <location>
        <begin position="192"/>
        <end position="216"/>
    </location>
</feature>